<dbReference type="PANTHER" id="PTHR21100:SF9">
    <property type="entry name" value="PREFOLDIN SUBUNIT 4"/>
    <property type="match status" value="1"/>
</dbReference>
<gene>
    <name evidence="6" type="ORF">FOA43_003311</name>
</gene>
<dbReference type="FunFam" id="1.10.287.370:FF:000005">
    <property type="entry name" value="Prefoldin subunit 4"/>
    <property type="match status" value="1"/>
</dbReference>
<dbReference type="GO" id="GO:0005737">
    <property type="term" value="C:cytoplasm"/>
    <property type="evidence" value="ECO:0007669"/>
    <property type="project" value="TreeGrafter"/>
</dbReference>
<dbReference type="GeneID" id="62196711"/>
<proteinExistence type="inferred from homology"/>
<dbReference type="InterPro" id="IPR002777">
    <property type="entry name" value="PFD_beta-like"/>
</dbReference>
<name>A0A875S6I6_EENNA</name>
<evidence type="ECO:0000256" key="1">
    <source>
        <dbReference type="ARBA" id="ARBA00008045"/>
    </source>
</evidence>
<dbReference type="PIRSF" id="PIRSF016477">
    <property type="entry name" value="Prefoldin_subunit_4"/>
    <property type="match status" value="1"/>
</dbReference>
<keyword evidence="7" id="KW-1185">Reference proteome</keyword>
<dbReference type="GO" id="GO:0051082">
    <property type="term" value="F:unfolded protein binding"/>
    <property type="evidence" value="ECO:0007669"/>
    <property type="project" value="InterPro"/>
</dbReference>
<dbReference type="Gene3D" id="1.10.287.370">
    <property type="match status" value="1"/>
</dbReference>
<comment type="subunit">
    <text evidence="4">Heterohexamer of two PFD-alpha type and four PFD-beta type subunits.</text>
</comment>
<dbReference type="GO" id="GO:0016272">
    <property type="term" value="C:prefoldin complex"/>
    <property type="evidence" value="ECO:0007669"/>
    <property type="project" value="UniProtKB-UniRule"/>
</dbReference>
<dbReference type="PANTHER" id="PTHR21100">
    <property type="entry name" value="PREFOLDIN SUBUNIT 4"/>
    <property type="match status" value="1"/>
</dbReference>
<evidence type="ECO:0000256" key="2">
    <source>
        <dbReference type="ARBA" id="ARBA00023186"/>
    </source>
</evidence>
<comment type="similarity">
    <text evidence="1 4">Belongs to the prefoldin subunit beta family.</text>
</comment>
<dbReference type="KEGG" id="bnn:FOA43_003311"/>
<protein>
    <recommendedName>
        <fullName evidence="4">Prefoldin subunit 4</fullName>
    </recommendedName>
</protein>
<keyword evidence="2 4" id="KW-0143">Chaperone</keyword>
<evidence type="ECO:0000256" key="4">
    <source>
        <dbReference type="PIRNR" id="PIRNR016477"/>
    </source>
</evidence>
<dbReference type="RefSeq" id="XP_038779490.1">
    <property type="nucleotide sequence ID" value="XM_038923562.1"/>
</dbReference>
<evidence type="ECO:0000313" key="6">
    <source>
        <dbReference type="EMBL" id="QPG75925.1"/>
    </source>
</evidence>
<evidence type="ECO:0000256" key="5">
    <source>
        <dbReference type="SAM" id="Coils"/>
    </source>
</evidence>
<comment type="function">
    <text evidence="3 4">Binds specifically to cytosolic chaperonin (c-CPN) and transfers target proteins to it. Binds to nascent polypeptide chain and promotes folding in an environment in which there are many competing pathways for nonnative proteins.</text>
</comment>
<keyword evidence="5" id="KW-0175">Coiled coil</keyword>
<sequence length="129" mass="15117">MELLPEGQKNNTEVNWEDQQKINNFSTLIARKDRLSEELKGYRTEKEYLDDLSMEIELLDEDEKVNYKIGDAFILLKQEEAVEKLQQENDHLDNEISRLESLVEDLDGKLAVLKKQLYAKFGTAINLER</sequence>
<dbReference type="OrthoDB" id="10250441at2759"/>
<dbReference type="Proteomes" id="UP000662931">
    <property type="component" value="Chromosome 4"/>
</dbReference>
<accession>A0A875S6I6</accession>
<reference evidence="6" key="1">
    <citation type="submission" date="2020-10" db="EMBL/GenBank/DDBJ databases">
        <authorList>
            <person name="Roach M.J.R."/>
        </authorList>
    </citation>
    <scope>NUCLEOTIDE SEQUENCE</scope>
    <source>
        <strain evidence="6">CBS 1945</strain>
    </source>
</reference>
<dbReference type="InterPro" id="IPR016661">
    <property type="entry name" value="PFDN4"/>
</dbReference>
<feature type="coiled-coil region" evidence="5">
    <location>
        <begin position="75"/>
        <end position="116"/>
    </location>
</feature>
<dbReference type="EMBL" id="CP064815">
    <property type="protein sequence ID" value="QPG75925.1"/>
    <property type="molecule type" value="Genomic_DNA"/>
</dbReference>
<organism evidence="6 7">
    <name type="scientific">Eeniella nana</name>
    <name type="common">Yeast</name>
    <name type="synonym">Brettanomyces nanus</name>
    <dbReference type="NCBI Taxonomy" id="13502"/>
    <lineage>
        <taxon>Eukaryota</taxon>
        <taxon>Fungi</taxon>
        <taxon>Dikarya</taxon>
        <taxon>Ascomycota</taxon>
        <taxon>Saccharomycotina</taxon>
        <taxon>Pichiomycetes</taxon>
        <taxon>Pichiales</taxon>
        <taxon>Pichiaceae</taxon>
        <taxon>Brettanomyces</taxon>
    </lineage>
</organism>
<dbReference type="Pfam" id="PF01920">
    <property type="entry name" value="Prefoldin_2"/>
    <property type="match status" value="1"/>
</dbReference>
<dbReference type="CDD" id="cd23165">
    <property type="entry name" value="Prefoldin_4"/>
    <property type="match status" value="1"/>
</dbReference>
<evidence type="ECO:0000313" key="7">
    <source>
        <dbReference type="Proteomes" id="UP000662931"/>
    </source>
</evidence>
<evidence type="ECO:0000256" key="3">
    <source>
        <dbReference type="ARBA" id="ARBA00024667"/>
    </source>
</evidence>
<dbReference type="SUPFAM" id="SSF46579">
    <property type="entry name" value="Prefoldin"/>
    <property type="match status" value="1"/>
</dbReference>
<dbReference type="GO" id="GO:0006457">
    <property type="term" value="P:protein folding"/>
    <property type="evidence" value="ECO:0007669"/>
    <property type="project" value="UniProtKB-UniRule"/>
</dbReference>
<dbReference type="AlphaFoldDB" id="A0A875S6I6"/>
<dbReference type="InterPro" id="IPR009053">
    <property type="entry name" value="Prefoldin"/>
</dbReference>